<dbReference type="Proteomes" id="UP001597361">
    <property type="component" value="Unassembled WGS sequence"/>
</dbReference>
<reference evidence="2" key="1">
    <citation type="journal article" date="2019" name="Int. J. Syst. Evol. Microbiol.">
        <title>The Global Catalogue of Microorganisms (GCM) 10K type strain sequencing project: providing services to taxonomists for standard genome sequencing and annotation.</title>
        <authorList>
            <consortium name="The Broad Institute Genomics Platform"/>
            <consortium name="The Broad Institute Genome Sequencing Center for Infectious Disease"/>
            <person name="Wu L."/>
            <person name="Ma J."/>
        </authorList>
    </citation>
    <scope>NUCLEOTIDE SEQUENCE [LARGE SCALE GENOMIC DNA]</scope>
    <source>
        <strain evidence="2">CGMCC 1.15180</strain>
    </source>
</reference>
<name>A0ABW4VSD7_9BACT</name>
<dbReference type="RefSeq" id="WP_376888896.1">
    <property type="nucleotide sequence ID" value="NZ_JBHUHR010000046.1"/>
</dbReference>
<protein>
    <submittedName>
        <fullName evidence="1">Uncharacterized protein</fullName>
    </submittedName>
</protein>
<accession>A0ABW4VSD7</accession>
<proteinExistence type="predicted"/>
<comment type="caution">
    <text evidence="1">The sequence shown here is derived from an EMBL/GenBank/DDBJ whole genome shotgun (WGS) entry which is preliminary data.</text>
</comment>
<sequence>MKEEIRFLIEKENDRHVLQLIKNLLAKSSLEPVLEDKLTSRALKDRRRYQRR</sequence>
<gene>
    <name evidence="1" type="ORF">ACFSKL_20585</name>
</gene>
<evidence type="ECO:0000313" key="2">
    <source>
        <dbReference type="Proteomes" id="UP001597361"/>
    </source>
</evidence>
<keyword evidence="2" id="KW-1185">Reference proteome</keyword>
<dbReference type="EMBL" id="JBHUHR010000046">
    <property type="protein sequence ID" value="MFD2037207.1"/>
    <property type="molecule type" value="Genomic_DNA"/>
</dbReference>
<evidence type="ECO:0000313" key="1">
    <source>
        <dbReference type="EMBL" id="MFD2037207.1"/>
    </source>
</evidence>
<organism evidence="1 2">
    <name type="scientific">Belliella marina</name>
    <dbReference type="NCBI Taxonomy" id="1644146"/>
    <lineage>
        <taxon>Bacteria</taxon>
        <taxon>Pseudomonadati</taxon>
        <taxon>Bacteroidota</taxon>
        <taxon>Cytophagia</taxon>
        <taxon>Cytophagales</taxon>
        <taxon>Cyclobacteriaceae</taxon>
        <taxon>Belliella</taxon>
    </lineage>
</organism>